<gene>
    <name evidence="1" type="ORF">Tco_0990845</name>
</gene>
<accession>A0ABQ5EXL5</accession>
<dbReference type="Proteomes" id="UP001151760">
    <property type="component" value="Unassembled WGS sequence"/>
</dbReference>
<protein>
    <recommendedName>
        <fullName evidence="3">Retrovirus-related Pol polyprotein from transposon TNT 1-94</fullName>
    </recommendedName>
</protein>
<evidence type="ECO:0000313" key="1">
    <source>
        <dbReference type="EMBL" id="GJT55791.1"/>
    </source>
</evidence>
<dbReference type="EMBL" id="BQNB010016788">
    <property type="protein sequence ID" value="GJT55791.1"/>
    <property type="molecule type" value="Genomic_DNA"/>
</dbReference>
<proteinExistence type="predicted"/>
<keyword evidence="2" id="KW-1185">Reference proteome</keyword>
<comment type="caution">
    <text evidence="1">The sequence shown here is derived from an EMBL/GenBank/DDBJ whole genome shotgun (WGS) entry which is preliminary data.</text>
</comment>
<evidence type="ECO:0000313" key="2">
    <source>
        <dbReference type="Proteomes" id="UP001151760"/>
    </source>
</evidence>
<reference evidence="1" key="1">
    <citation type="journal article" date="2022" name="Int. J. Mol. Sci.">
        <title>Draft Genome of Tanacetum Coccineum: Genomic Comparison of Closely Related Tanacetum-Family Plants.</title>
        <authorList>
            <person name="Yamashiro T."/>
            <person name="Shiraishi A."/>
            <person name="Nakayama K."/>
            <person name="Satake H."/>
        </authorList>
    </citation>
    <scope>NUCLEOTIDE SEQUENCE</scope>
</reference>
<evidence type="ECO:0008006" key="3">
    <source>
        <dbReference type="Google" id="ProtNLM"/>
    </source>
</evidence>
<sequence length="155" mass="17275">MACKQKPGTSICAFVLKMKGYFDRLESLNMVFDAELSINIILSGLPADYNQFVLSYQMNGKKTSIMELHSLFQTAEQGIKKIDVPSTSAASVLTVGHDTKKRKTSHSNWKGKAAKGLKESRRLKHGELNLVMGNRKIIPVTGIGKYELMLKSEIR</sequence>
<organism evidence="1 2">
    <name type="scientific">Tanacetum coccineum</name>
    <dbReference type="NCBI Taxonomy" id="301880"/>
    <lineage>
        <taxon>Eukaryota</taxon>
        <taxon>Viridiplantae</taxon>
        <taxon>Streptophyta</taxon>
        <taxon>Embryophyta</taxon>
        <taxon>Tracheophyta</taxon>
        <taxon>Spermatophyta</taxon>
        <taxon>Magnoliopsida</taxon>
        <taxon>eudicotyledons</taxon>
        <taxon>Gunneridae</taxon>
        <taxon>Pentapetalae</taxon>
        <taxon>asterids</taxon>
        <taxon>campanulids</taxon>
        <taxon>Asterales</taxon>
        <taxon>Asteraceae</taxon>
        <taxon>Asteroideae</taxon>
        <taxon>Anthemideae</taxon>
        <taxon>Anthemidinae</taxon>
        <taxon>Tanacetum</taxon>
    </lineage>
</organism>
<reference evidence="1" key="2">
    <citation type="submission" date="2022-01" db="EMBL/GenBank/DDBJ databases">
        <authorList>
            <person name="Yamashiro T."/>
            <person name="Shiraishi A."/>
            <person name="Satake H."/>
            <person name="Nakayama K."/>
        </authorList>
    </citation>
    <scope>NUCLEOTIDE SEQUENCE</scope>
</reference>
<name>A0ABQ5EXL5_9ASTR</name>